<feature type="compositionally biased region" description="Acidic residues" evidence="3">
    <location>
        <begin position="973"/>
        <end position="994"/>
    </location>
</feature>
<keyword evidence="4" id="KW-1133">Transmembrane helix</keyword>
<keyword evidence="5" id="KW-0732">Signal</keyword>
<organism evidence="8 9">
    <name type="scientific">Halolactibacillus miurensis</name>
    <dbReference type="NCBI Taxonomy" id="306541"/>
    <lineage>
        <taxon>Bacteria</taxon>
        <taxon>Bacillati</taxon>
        <taxon>Bacillota</taxon>
        <taxon>Bacilli</taxon>
        <taxon>Bacillales</taxon>
        <taxon>Bacillaceae</taxon>
        <taxon>Halolactibacillus</taxon>
    </lineage>
</organism>
<dbReference type="Pfam" id="PF02018">
    <property type="entry name" value="CBM_4_9"/>
    <property type="match status" value="4"/>
</dbReference>
<dbReference type="SUPFAM" id="SSF49899">
    <property type="entry name" value="Concanavalin A-like lectins/glucanases"/>
    <property type="match status" value="1"/>
</dbReference>
<feature type="compositionally biased region" description="Acidic residues" evidence="3">
    <location>
        <begin position="1188"/>
        <end position="1205"/>
    </location>
</feature>
<evidence type="ECO:0000313" key="9">
    <source>
        <dbReference type="Proteomes" id="UP000199139"/>
    </source>
</evidence>
<evidence type="ECO:0000256" key="3">
    <source>
        <dbReference type="SAM" id="MobiDB-lite"/>
    </source>
</evidence>
<dbReference type="InterPro" id="IPR008979">
    <property type="entry name" value="Galactose-bd-like_sf"/>
</dbReference>
<dbReference type="Gene3D" id="2.60.120.260">
    <property type="entry name" value="Galactose-binding domain-like"/>
    <property type="match status" value="4"/>
</dbReference>
<evidence type="ECO:0000256" key="2">
    <source>
        <dbReference type="ARBA" id="ARBA00022801"/>
    </source>
</evidence>
<accession>A0A1I6TX64</accession>
<reference evidence="7 10" key="2">
    <citation type="submission" date="2019-07" db="EMBL/GenBank/DDBJ databases">
        <title>Whole genome shotgun sequence of Halolactibacillus miurensis NBRC 100873.</title>
        <authorList>
            <person name="Hosoyama A."/>
            <person name="Uohara A."/>
            <person name="Ohji S."/>
            <person name="Ichikawa N."/>
        </authorList>
    </citation>
    <scope>NUCLEOTIDE SEQUENCE [LARGE SCALE GENOMIC DNA]</scope>
    <source>
        <strain evidence="7 10">NBRC 100873</strain>
    </source>
</reference>
<dbReference type="RefSeq" id="WP_062322095.1">
    <property type="nucleotide sequence ID" value="NZ_BJWJ01000018.1"/>
</dbReference>
<dbReference type="PROSITE" id="PS51762">
    <property type="entry name" value="GH16_2"/>
    <property type="match status" value="1"/>
</dbReference>
<evidence type="ECO:0000313" key="8">
    <source>
        <dbReference type="EMBL" id="SFS93765.1"/>
    </source>
</evidence>
<dbReference type="SUPFAM" id="SSF49785">
    <property type="entry name" value="Galactose-binding domain-like"/>
    <property type="match status" value="4"/>
</dbReference>
<feature type="region of interest" description="Disordered" evidence="3">
    <location>
        <begin position="971"/>
        <end position="994"/>
    </location>
</feature>
<evidence type="ECO:0000313" key="10">
    <source>
        <dbReference type="Proteomes" id="UP000321773"/>
    </source>
</evidence>
<comment type="similarity">
    <text evidence="1">Belongs to the glycosyl hydrolase 16 family.</text>
</comment>
<dbReference type="EMBL" id="BJWJ01000018">
    <property type="protein sequence ID" value="GEM04812.1"/>
    <property type="molecule type" value="Genomic_DNA"/>
</dbReference>
<dbReference type="InterPro" id="IPR003305">
    <property type="entry name" value="CenC_carb-bd"/>
</dbReference>
<keyword evidence="2" id="KW-0378">Hydrolase</keyword>
<feature type="region of interest" description="Disordered" evidence="3">
    <location>
        <begin position="1173"/>
        <end position="1230"/>
    </location>
</feature>
<dbReference type="Pfam" id="PF00722">
    <property type="entry name" value="Glyco_hydro_16"/>
    <property type="match status" value="1"/>
</dbReference>
<name>A0A1I6TX64_9BACI</name>
<sequence length="1265" mass="140428">MKKPLSSLIVLAFITLLFIGPPNLMAEGNTSDWELTFEDNFEGDILDTDIWSYDIGNGFYEPDGTFVPGWGNQELQSYQEDNVRVENGQLIIEAKKQVVEDGEGTYNYTSGKIHTKGNFSQTYGRFEARMSLPEGQGFWPAFWMMPEDDVYGAWAASGEIDIMENAGATPNKVGGAIHYGSQWPNNTYTASDYHFEDGFDTTDMNTYAVEWEPGEIRWYVNDVLYQTLNNWSAKDSTNATKFSYPAPFDQDFYMILNLAIGGWYGGGPNEETAFPNQVKVDYVRAYEKASYDAPMEPSFEAEELPADAKVAVDGNYVYDTDYNEGFTTLQTNDDVANNWDATYWNFLKLDEFGGDGSVSTETINDDTFAKIDVTNGGSQTYSLQLIQNVTVGKGRYYKLSFDAKADANRPINVKIGGGANRGWTAYSPSEDYDLTTDVQTYEMVFQMQHDTDPLARLEFNVGNNTQGVSIGHVVLEEIDPVDPYNESNPKKPLPNGNYIYNGTFDQGAMDRLTYWDIAAPSAEANAYVPEYTRVFTAIITDGGDSAEALRLAQTGLQFTPTDDYQLTFNAKTDAARDIEIGFVSADGSTVYAKETVALTEVFETKTITLTMTDVEDLNGQFVFFLGGSDADVMLDDVELIRLTNNNTSLTLGERFPLRNGRFNQGLEYFGVHNQGEHEPTSVATLGVEEGTFVANIENTGWEPCHLMLMQNAMTLKAGETYTVSFDASSTVERQVDVVVENAGYHRYFSDIVTLTEDTQTFEYTFEMTEDDTVDFKFLLGAIESVADLPAHEVTIDNIVLEVEGSSEAAFLLDNADFSQGFEGWITHYQGQYDGPSQADFTVEDEMAKISIDHVGTNPWDISLSQEGKSVTADQTYIVSFDAYATTARDIEAVIDNGEAGGYVRSLNETVSLTEEVQNYSYEVTMPQDDIVGLKFLLGALEGAPADSHDIFIDNVRFELAGVRDYLYGTEISTPDEDQDQVEDQDEDEDQDQDVNGDTIIVNDKAIEAIQKNQPFKIEITDGKVTKVIISKKQLDMLKDKGAIIQIEKAGVQMIMPASNLNGDITFDVAPSNEEGLTHQSDALSDVYSFNVSENGVVKKIFETPVTLSFKVKDTDADTSTLKVYYFNPETKTWELVGGEFVDGEVVDGEVVVDVDHFSTYAVFSTDTFVVTDANEDSEEVVNTPPTDESTDETTNETPTDEENVTEDTTNTDEVVGSESETAETDESGDRLPKTATNLYLLMLVGMMLLLMGGTTLIFKERRVRN</sequence>
<dbReference type="InterPro" id="IPR013320">
    <property type="entry name" value="ConA-like_dom_sf"/>
</dbReference>
<dbReference type="PANTHER" id="PTHR10963:SF55">
    <property type="entry name" value="GLYCOSIDE HYDROLASE FAMILY 16 PROTEIN"/>
    <property type="match status" value="1"/>
</dbReference>
<keyword evidence="10" id="KW-1185">Reference proteome</keyword>
<dbReference type="Gene3D" id="2.60.120.200">
    <property type="match status" value="1"/>
</dbReference>
<dbReference type="AlphaFoldDB" id="A0A1I6TX64"/>
<dbReference type="PANTHER" id="PTHR10963">
    <property type="entry name" value="GLYCOSYL HYDROLASE-RELATED"/>
    <property type="match status" value="1"/>
</dbReference>
<gene>
    <name evidence="7" type="ORF">HMI01_18000</name>
    <name evidence="8" type="ORF">SAMN05421668_1198</name>
</gene>
<proteinExistence type="inferred from homology"/>
<feature type="chain" id="PRO_5011448149" evidence="5">
    <location>
        <begin position="27"/>
        <end position="1265"/>
    </location>
</feature>
<dbReference type="Proteomes" id="UP000199139">
    <property type="component" value="Unassembled WGS sequence"/>
</dbReference>
<feature type="transmembrane region" description="Helical" evidence="4">
    <location>
        <begin position="1238"/>
        <end position="1258"/>
    </location>
</feature>
<evidence type="ECO:0000256" key="1">
    <source>
        <dbReference type="ARBA" id="ARBA00006865"/>
    </source>
</evidence>
<feature type="signal peptide" evidence="5">
    <location>
        <begin position="1"/>
        <end position="26"/>
    </location>
</feature>
<evidence type="ECO:0000313" key="7">
    <source>
        <dbReference type="EMBL" id="GEM04812.1"/>
    </source>
</evidence>
<evidence type="ECO:0000259" key="6">
    <source>
        <dbReference type="PROSITE" id="PS51762"/>
    </source>
</evidence>
<reference evidence="8 9" key="1">
    <citation type="submission" date="2016-10" db="EMBL/GenBank/DDBJ databases">
        <authorList>
            <person name="de Groot N.N."/>
        </authorList>
    </citation>
    <scope>NUCLEOTIDE SEQUENCE [LARGE SCALE GENOMIC DNA]</scope>
    <source>
        <strain evidence="8 9">DSM 17074</strain>
    </source>
</reference>
<keyword evidence="4" id="KW-0812">Transmembrane</keyword>
<dbReference type="InterPro" id="IPR050546">
    <property type="entry name" value="Glycosyl_Hydrlase_16"/>
</dbReference>
<feature type="domain" description="GH16" evidence="6">
    <location>
        <begin position="31"/>
        <end position="291"/>
    </location>
</feature>
<dbReference type="GO" id="GO:0005975">
    <property type="term" value="P:carbohydrate metabolic process"/>
    <property type="evidence" value="ECO:0007669"/>
    <property type="project" value="InterPro"/>
</dbReference>
<dbReference type="CDD" id="cd08023">
    <property type="entry name" value="GH16_laminarinase_like"/>
    <property type="match status" value="1"/>
</dbReference>
<keyword evidence="4" id="KW-0472">Membrane</keyword>
<protein>
    <submittedName>
        <fullName evidence="8">Beta-glucanase, GH16 family</fullName>
    </submittedName>
</protein>
<evidence type="ECO:0000256" key="4">
    <source>
        <dbReference type="SAM" id="Phobius"/>
    </source>
</evidence>
<dbReference type="OrthoDB" id="9809583at2"/>
<evidence type="ECO:0000256" key="5">
    <source>
        <dbReference type="SAM" id="SignalP"/>
    </source>
</evidence>
<dbReference type="STRING" id="306541.SAMN05421668_1198"/>
<dbReference type="InterPro" id="IPR000757">
    <property type="entry name" value="Beta-glucanase-like"/>
</dbReference>
<dbReference type="Proteomes" id="UP000321773">
    <property type="component" value="Unassembled WGS sequence"/>
</dbReference>
<dbReference type="GO" id="GO:0004553">
    <property type="term" value="F:hydrolase activity, hydrolyzing O-glycosyl compounds"/>
    <property type="evidence" value="ECO:0007669"/>
    <property type="project" value="InterPro"/>
</dbReference>
<dbReference type="EMBL" id="FPAI01000019">
    <property type="protein sequence ID" value="SFS93765.1"/>
    <property type="molecule type" value="Genomic_DNA"/>
</dbReference>